<name>A0A100JLT8_STRSC</name>
<reference evidence="1 2" key="2">
    <citation type="journal article" date="2016" name="Genome Announc.">
        <title>Draft Genome Sequences of Streptomyces scabiei S58, Streptomyces turgidiscabies T45, and Streptomyces acidiscabies a10, the Pathogens of Potato Common Scab, Isolated in Japan.</title>
        <authorList>
            <person name="Tomihama T."/>
            <person name="Nishi Y."/>
            <person name="Sakai M."/>
            <person name="Ikenaga M."/>
            <person name="Okubo T."/>
            <person name="Ikeda S."/>
        </authorList>
    </citation>
    <scope>NUCLEOTIDE SEQUENCE [LARGE SCALE GENOMIC DNA]</scope>
    <source>
        <strain evidence="1 2">S58</strain>
    </source>
</reference>
<protein>
    <submittedName>
        <fullName evidence="1">Uncharacterized protein</fullName>
    </submittedName>
</protein>
<dbReference type="Proteomes" id="UP000067448">
    <property type="component" value="Unassembled WGS sequence"/>
</dbReference>
<evidence type="ECO:0000313" key="2">
    <source>
        <dbReference type="Proteomes" id="UP000067448"/>
    </source>
</evidence>
<reference evidence="2" key="3">
    <citation type="submission" date="2016-02" db="EMBL/GenBank/DDBJ databases">
        <title>Draft genome of pathogenic Streptomyces sp. in Japan.</title>
        <authorList>
            <person name="Tomihama T."/>
            <person name="Ikenaga M."/>
            <person name="Sakai M."/>
            <person name="Okubo T."/>
            <person name="Ikeda S."/>
        </authorList>
    </citation>
    <scope>NUCLEOTIDE SEQUENCE [LARGE SCALE GENOMIC DNA]</scope>
    <source>
        <strain evidence="2">S58</strain>
    </source>
</reference>
<reference evidence="2" key="1">
    <citation type="submission" date="2015-11" db="EMBL/GenBank/DDBJ databases">
        <authorList>
            <consortium name="Cross-ministerial Strategic Innovation Promotion Program (SIP) consortium"/>
            <person name="Tomihama T."/>
            <person name="Ikenaga M."/>
            <person name="Sakai M."/>
            <person name="Okubo T."/>
            <person name="Ikeda S."/>
        </authorList>
    </citation>
    <scope>NUCLEOTIDE SEQUENCE [LARGE SCALE GENOMIC DNA]</scope>
    <source>
        <strain evidence="2">S58</strain>
    </source>
</reference>
<gene>
    <name evidence="1" type="ORF">SsS58_02261</name>
</gene>
<organism evidence="1 2">
    <name type="scientific">Streptomyces scabiei</name>
    <dbReference type="NCBI Taxonomy" id="1930"/>
    <lineage>
        <taxon>Bacteria</taxon>
        <taxon>Bacillati</taxon>
        <taxon>Actinomycetota</taxon>
        <taxon>Actinomycetes</taxon>
        <taxon>Kitasatosporales</taxon>
        <taxon>Streptomycetaceae</taxon>
        <taxon>Streptomyces</taxon>
    </lineage>
</organism>
<dbReference type="AlphaFoldDB" id="A0A100JLT8"/>
<dbReference type="RefSeq" id="WP_059079759.1">
    <property type="nucleotide sequence ID" value="NZ_BCMM01000008.1"/>
</dbReference>
<accession>A0A100JLT8</accession>
<dbReference type="EMBL" id="BCMM01000008">
    <property type="protein sequence ID" value="GAQ61907.1"/>
    <property type="molecule type" value="Genomic_DNA"/>
</dbReference>
<comment type="caution">
    <text evidence="1">The sequence shown here is derived from an EMBL/GenBank/DDBJ whole genome shotgun (WGS) entry which is preliminary data.</text>
</comment>
<sequence>MKHKINYERHTREKPTSRPWREIEHTGTAEVTCSCGFDSGEIPASDIRRVASDHVGFDVAAPPAAAE</sequence>
<proteinExistence type="predicted"/>
<evidence type="ECO:0000313" key="1">
    <source>
        <dbReference type="EMBL" id="GAQ61907.1"/>
    </source>
</evidence>